<protein>
    <recommendedName>
        <fullName evidence="3">Apea-like HEPN domain-containing protein</fullName>
    </recommendedName>
</protein>
<reference evidence="1" key="1">
    <citation type="journal article" date="2019" name="PLoS Negl. Trop. Dis.">
        <title>Revisiting the worldwide diversity of Leptospira species in the environment.</title>
        <authorList>
            <person name="Vincent A.T."/>
            <person name="Schiettekatte O."/>
            <person name="Bourhy P."/>
            <person name="Veyrier F.J."/>
            <person name="Picardeau M."/>
        </authorList>
    </citation>
    <scope>NUCLEOTIDE SEQUENCE [LARGE SCALE GENOMIC DNA]</scope>
    <source>
        <strain evidence="1">SSW15</strain>
    </source>
</reference>
<gene>
    <name evidence="1" type="ORF">EHO60_13290</name>
</gene>
<accession>A0A4R9GBE6</accession>
<dbReference type="EMBL" id="RQET01000009">
    <property type="protein sequence ID" value="TGK08993.1"/>
    <property type="molecule type" value="Genomic_DNA"/>
</dbReference>
<evidence type="ECO:0000313" key="2">
    <source>
        <dbReference type="Proteomes" id="UP000298458"/>
    </source>
</evidence>
<dbReference type="Proteomes" id="UP000298458">
    <property type="component" value="Unassembled WGS sequence"/>
</dbReference>
<name>A0A4R9GBE6_9LEPT</name>
<comment type="caution">
    <text evidence="1">The sequence shown here is derived from an EMBL/GenBank/DDBJ whole genome shotgun (WGS) entry which is preliminary data.</text>
</comment>
<evidence type="ECO:0008006" key="3">
    <source>
        <dbReference type="Google" id="ProtNLM"/>
    </source>
</evidence>
<keyword evidence="2" id="KW-1185">Reference proteome</keyword>
<dbReference type="AlphaFoldDB" id="A0A4R9GBE6"/>
<organism evidence="1 2">
    <name type="scientific">Leptospira fletcheri</name>
    <dbReference type="NCBI Taxonomy" id="2484981"/>
    <lineage>
        <taxon>Bacteria</taxon>
        <taxon>Pseudomonadati</taxon>
        <taxon>Spirochaetota</taxon>
        <taxon>Spirochaetia</taxon>
        <taxon>Leptospirales</taxon>
        <taxon>Leptospiraceae</taxon>
        <taxon>Leptospira</taxon>
    </lineage>
</organism>
<evidence type="ECO:0000313" key="1">
    <source>
        <dbReference type="EMBL" id="TGK08993.1"/>
    </source>
</evidence>
<dbReference type="RefSeq" id="WP_135768680.1">
    <property type="nucleotide sequence ID" value="NZ_RQET01000009.1"/>
</dbReference>
<dbReference type="OrthoDB" id="740449at2"/>
<sequence>MENELGTFLRNNSQSSLKKENEQWIVESPWDDESIHLYIQEKQEIYDCLNNLVLPYKFTALYHSDLKCLEFIYTLQSKDANFEDDNFEFIFDSVTYKCSYKDSSDRLLLVANVFRPSGKETNLGYRNLFLLNAYTQSLSSTENIEPPFPSPDFENLKPISFFIEGIEVYDEQKLVSLAKHLNFYMSYYDRKAPNIIIHPDRDNSGKPNPQLQLIDQRFPSRIQAQSKDPFLIDLALSARESGIRLKYLYSYQILEYAAFYFLEEDVKRKVTMLLKSPVLLSKTEEICRNILDAITDIKQNDEAKINKVVETFTDPEIIWKEIQENIDFFSNPTEFDGGFRLSPLISSNTTIEAFKSTWIPKVPDTLRKIRNALVHGRESRLGLIIAPGTKNNLKLRPWVPLIQRISEQVIIFN</sequence>
<proteinExistence type="predicted"/>